<dbReference type="EMBL" id="JAANIU010015894">
    <property type="protein sequence ID" value="KAG1529229.1"/>
    <property type="molecule type" value="Genomic_DNA"/>
</dbReference>
<keyword evidence="2" id="KW-1185">Reference proteome</keyword>
<evidence type="ECO:0000313" key="1">
    <source>
        <dbReference type="EMBL" id="KAG1529229.1"/>
    </source>
</evidence>
<proteinExistence type="predicted"/>
<reference evidence="1 2" key="1">
    <citation type="journal article" date="2020" name="Microb. Genom.">
        <title>Genetic diversity of clinical and environmental Mucorales isolates obtained from an investigation of mucormycosis cases among solid organ transplant recipients.</title>
        <authorList>
            <person name="Nguyen M.H."/>
            <person name="Kaul D."/>
            <person name="Muto C."/>
            <person name="Cheng S.J."/>
            <person name="Richter R.A."/>
            <person name="Bruno V.M."/>
            <person name="Liu G."/>
            <person name="Beyhan S."/>
            <person name="Sundermann A.J."/>
            <person name="Mounaud S."/>
            <person name="Pasculle A.W."/>
            <person name="Nierman W.C."/>
            <person name="Driscoll E."/>
            <person name="Cumbie R."/>
            <person name="Clancy C.J."/>
            <person name="Dupont C.L."/>
        </authorList>
    </citation>
    <scope>NUCLEOTIDE SEQUENCE [LARGE SCALE GENOMIC DNA]</scope>
    <source>
        <strain evidence="1 2">GL24</strain>
    </source>
</reference>
<dbReference type="Proteomes" id="UP000740926">
    <property type="component" value="Unassembled WGS sequence"/>
</dbReference>
<dbReference type="AlphaFoldDB" id="A0A9P7BZM0"/>
<name>A0A9P7BZM0_9FUNG</name>
<organism evidence="1 2">
    <name type="scientific">Rhizopus delemar</name>
    <dbReference type="NCBI Taxonomy" id="936053"/>
    <lineage>
        <taxon>Eukaryota</taxon>
        <taxon>Fungi</taxon>
        <taxon>Fungi incertae sedis</taxon>
        <taxon>Mucoromycota</taxon>
        <taxon>Mucoromycotina</taxon>
        <taxon>Mucoromycetes</taxon>
        <taxon>Mucorales</taxon>
        <taxon>Mucorineae</taxon>
        <taxon>Rhizopodaceae</taxon>
        <taxon>Rhizopus</taxon>
    </lineage>
</organism>
<sequence>MPRQRAGQGHIIRVIESEFGALGCVDIHIPCPPSRSAIPEMQCAFPDLDTAGIGGKTAQDRHFPSADLGHRALIDRYHAINGKIVAAVEYQRSARRSCRPQ</sequence>
<evidence type="ECO:0000313" key="2">
    <source>
        <dbReference type="Proteomes" id="UP000740926"/>
    </source>
</evidence>
<comment type="caution">
    <text evidence="1">The sequence shown here is derived from an EMBL/GenBank/DDBJ whole genome shotgun (WGS) entry which is preliminary data.</text>
</comment>
<accession>A0A9P7BZM0</accession>
<protein>
    <submittedName>
        <fullName evidence="1">Uncharacterized protein</fullName>
    </submittedName>
</protein>
<gene>
    <name evidence="1" type="ORF">G6F50_018139</name>
</gene>